<evidence type="ECO:0000256" key="2">
    <source>
        <dbReference type="ARBA" id="ARBA00022989"/>
    </source>
</evidence>
<feature type="transmembrane region" description="Helical" evidence="5">
    <location>
        <begin position="276"/>
        <end position="299"/>
    </location>
</feature>
<feature type="transmembrane region" description="Helical" evidence="5">
    <location>
        <begin position="365"/>
        <end position="384"/>
    </location>
</feature>
<dbReference type="PANTHER" id="PTHR11360:SF284">
    <property type="entry name" value="EG:103B4.3 PROTEIN-RELATED"/>
    <property type="match status" value="1"/>
</dbReference>
<proteinExistence type="predicted"/>
<feature type="transmembrane region" description="Helical" evidence="5">
    <location>
        <begin position="169"/>
        <end position="189"/>
    </location>
</feature>
<evidence type="ECO:0000313" key="7">
    <source>
        <dbReference type="EMBL" id="TXL66265.1"/>
    </source>
</evidence>
<dbReference type="OrthoDB" id="146345at2"/>
<evidence type="ECO:0000256" key="3">
    <source>
        <dbReference type="ARBA" id="ARBA00023136"/>
    </source>
</evidence>
<dbReference type="RefSeq" id="WP_147704176.1">
    <property type="nucleotide sequence ID" value="NZ_VDUY01000003.1"/>
</dbReference>
<feature type="transmembrane region" description="Helical" evidence="5">
    <location>
        <begin position="241"/>
        <end position="264"/>
    </location>
</feature>
<accession>A0A5C8NZ29</accession>
<feature type="transmembrane region" description="Helical" evidence="5">
    <location>
        <begin position="105"/>
        <end position="129"/>
    </location>
</feature>
<dbReference type="InterPro" id="IPR020846">
    <property type="entry name" value="MFS_dom"/>
</dbReference>
<comment type="caution">
    <text evidence="7">The sequence shown here is derived from an EMBL/GenBank/DDBJ whole genome shotgun (WGS) entry which is preliminary data.</text>
</comment>
<dbReference type="Proteomes" id="UP000321548">
    <property type="component" value="Unassembled WGS sequence"/>
</dbReference>
<name>A0A5C8NZ29_9BURK</name>
<dbReference type="PROSITE" id="PS50850">
    <property type="entry name" value="MFS"/>
    <property type="match status" value="1"/>
</dbReference>
<dbReference type="InterPro" id="IPR036259">
    <property type="entry name" value="MFS_trans_sf"/>
</dbReference>
<reference evidence="7 8" key="1">
    <citation type="submission" date="2019-06" db="EMBL/GenBank/DDBJ databases">
        <title>Quisquiliibacterium sp. nov., isolated from a maize field.</title>
        <authorList>
            <person name="Lin S.-Y."/>
            <person name="Tsai C.-F."/>
            <person name="Young C.-C."/>
        </authorList>
    </citation>
    <scope>NUCLEOTIDE SEQUENCE [LARGE SCALE GENOMIC DNA]</scope>
    <source>
        <strain evidence="7 8">CC-CFT501</strain>
    </source>
</reference>
<feature type="transmembrane region" description="Helical" evidence="5">
    <location>
        <begin position="332"/>
        <end position="353"/>
    </location>
</feature>
<keyword evidence="2 5" id="KW-1133">Transmembrane helix</keyword>
<feature type="transmembrane region" description="Helical" evidence="5">
    <location>
        <begin position="81"/>
        <end position="99"/>
    </location>
</feature>
<feature type="transmembrane region" description="Helical" evidence="5">
    <location>
        <begin position="55"/>
        <end position="74"/>
    </location>
</feature>
<evidence type="ECO:0000256" key="5">
    <source>
        <dbReference type="SAM" id="Phobius"/>
    </source>
</evidence>
<feature type="region of interest" description="Disordered" evidence="4">
    <location>
        <begin position="422"/>
        <end position="467"/>
    </location>
</feature>
<protein>
    <submittedName>
        <fullName evidence="7">MFS transporter</fullName>
    </submittedName>
</protein>
<dbReference type="InterPro" id="IPR050327">
    <property type="entry name" value="Proton-linked_MCT"/>
</dbReference>
<dbReference type="Gene3D" id="1.20.1250.20">
    <property type="entry name" value="MFS general substrate transporter like domains"/>
    <property type="match status" value="1"/>
</dbReference>
<gene>
    <name evidence="7" type="ORF">FHP08_09355</name>
</gene>
<keyword evidence="8" id="KW-1185">Reference proteome</keyword>
<evidence type="ECO:0000256" key="1">
    <source>
        <dbReference type="ARBA" id="ARBA00022692"/>
    </source>
</evidence>
<feature type="transmembrane region" description="Helical" evidence="5">
    <location>
        <begin position="396"/>
        <end position="415"/>
    </location>
</feature>
<dbReference type="Pfam" id="PF07690">
    <property type="entry name" value="MFS_1"/>
    <property type="match status" value="1"/>
</dbReference>
<evidence type="ECO:0000259" key="6">
    <source>
        <dbReference type="PROSITE" id="PS50850"/>
    </source>
</evidence>
<dbReference type="SUPFAM" id="SSF103473">
    <property type="entry name" value="MFS general substrate transporter"/>
    <property type="match status" value="1"/>
</dbReference>
<dbReference type="PANTHER" id="PTHR11360">
    <property type="entry name" value="MONOCARBOXYLATE TRANSPORTER"/>
    <property type="match status" value="1"/>
</dbReference>
<sequence length="467" mass="47717">MNPSSHAQAGAWSRVVLIGALILLLSMGVRATAGIFMPPMLVTHGWSREFFSNTFAIQNLAWGAGAVLMGMLADRIGAARAIALAGLVYAVGLAGTLWVDSQFGLVIFFGLMVGIGQGGTTSALVMPAIGRATSPLARSAALGVANAGGSLGQFLVVPAGHLLIELFDWHAALLIMSMAAALIAPLAFVMHGRGALPESGQGGPAAGQGAAAAAEGAAAHPGDTGHSLWVAVRDAFRRKPFALLAGSYFVCGFQLAFITLHLPAYVVDNGLAAKHGAMAIATIGLFNVIGSFAVGWLGGRHSKTMLLGWVYALRAVFVGLLLVLPISVGSLYLFAAGMGLLWLSTVPLTMGLVGQIFGLRYAATLGGFVFLSHQIGSATGVWIAGRSYAASGSYDVMWFASIALALAAAALAWMIDERPGAGATPAGRGDQSLAGPGPKSESSFARAALSPAVRPASKAYSSSIRSA</sequence>
<feature type="domain" description="Major facilitator superfamily (MFS) profile" evidence="6">
    <location>
        <begin position="12"/>
        <end position="419"/>
    </location>
</feature>
<organism evidence="7 8">
    <name type="scientific">Zeimonas arvi</name>
    <dbReference type="NCBI Taxonomy" id="2498847"/>
    <lineage>
        <taxon>Bacteria</taxon>
        <taxon>Pseudomonadati</taxon>
        <taxon>Pseudomonadota</taxon>
        <taxon>Betaproteobacteria</taxon>
        <taxon>Burkholderiales</taxon>
        <taxon>Burkholderiaceae</taxon>
        <taxon>Zeimonas</taxon>
    </lineage>
</organism>
<feature type="transmembrane region" description="Helical" evidence="5">
    <location>
        <begin position="306"/>
        <end position="326"/>
    </location>
</feature>
<evidence type="ECO:0000256" key="4">
    <source>
        <dbReference type="SAM" id="MobiDB-lite"/>
    </source>
</evidence>
<dbReference type="EMBL" id="VDUY01000003">
    <property type="protein sequence ID" value="TXL66265.1"/>
    <property type="molecule type" value="Genomic_DNA"/>
</dbReference>
<feature type="transmembrane region" description="Helical" evidence="5">
    <location>
        <begin position="141"/>
        <end position="163"/>
    </location>
</feature>
<dbReference type="AlphaFoldDB" id="A0A5C8NZ29"/>
<dbReference type="InterPro" id="IPR011701">
    <property type="entry name" value="MFS"/>
</dbReference>
<dbReference type="GO" id="GO:0022857">
    <property type="term" value="F:transmembrane transporter activity"/>
    <property type="evidence" value="ECO:0007669"/>
    <property type="project" value="InterPro"/>
</dbReference>
<dbReference type="CDD" id="cd17355">
    <property type="entry name" value="MFS_YcxA_like"/>
    <property type="match status" value="1"/>
</dbReference>
<keyword evidence="3 5" id="KW-0472">Membrane</keyword>
<evidence type="ECO:0000313" key="8">
    <source>
        <dbReference type="Proteomes" id="UP000321548"/>
    </source>
</evidence>
<keyword evidence="1 5" id="KW-0812">Transmembrane</keyword>